<dbReference type="Pfam" id="PF06055">
    <property type="entry name" value="ExoD"/>
    <property type="match status" value="1"/>
</dbReference>
<comment type="caution">
    <text evidence="3">The sequence shown here is derived from an EMBL/GenBank/DDBJ whole genome shotgun (WGS) entry which is preliminary data.</text>
</comment>
<dbReference type="AlphaFoldDB" id="A0A2P2EA04"/>
<dbReference type="PANTHER" id="PTHR41795">
    <property type="entry name" value="EXOPOLYSACCHARIDE SYNTHESIS PROTEIN"/>
    <property type="match status" value="1"/>
</dbReference>
<evidence type="ECO:0008006" key="5">
    <source>
        <dbReference type="Google" id="ProtNLM"/>
    </source>
</evidence>
<accession>A0A2P2EA04</accession>
<feature type="transmembrane region" description="Helical" evidence="2">
    <location>
        <begin position="202"/>
        <end position="223"/>
    </location>
</feature>
<dbReference type="RefSeq" id="WP_108984747.1">
    <property type="nucleotide sequence ID" value="NZ_BFBR01000004.1"/>
</dbReference>
<dbReference type="InterPro" id="IPR010331">
    <property type="entry name" value="ExoD"/>
</dbReference>
<feature type="transmembrane region" description="Helical" evidence="2">
    <location>
        <begin position="72"/>
        <end position="89"/>
    </location>
</feature>
<organism evidence="3 4">
    <name type="scientific">Candidatus Phycosocius bacilliformis</name>
    <dbReference type="NCBI Taxonomy" id="1445552"/>
    <lineage>
        <taxon>Bacteria</taxon>
        <taxon>Pseudomonadati</taxon>
        <taxon>Pseudomonadota</taxon>
        <taxon>Alphaproteobacteria</taxon>
        <taxon>Caulobacterales</taxon>
        <taxon>Caulobacterales incertae sedis</taxon>
        <taxon>Candidatus Phycosocius</taxon>
    </lineage>
</organism>
<evidence type="ECO:0000313" key="3">
    <source>
        <dbReference type="EMBL" id="GBF57873.1"/>
    </source>
</evidence>
<reference evidence="3 4" key="1">
    <citation type="journal article" date="2018" name="Genome Announc.">
        <title>Draft Genome Sequence of "Candidatus Phycosocius bacilliformis," an Alphaproteobacterial Ectosymbiont of the Hydrocarbon-Producing Green Alga Botryococcus braunii.</title>
        <authorList>
            <person name="Tanabe Y."/>
            <person name="Yamaguchi H."/>
            <person name="Watanabe M.M."/>
        </authorList>
    </citation>
    <scope>NUCLEOTIDE SEQUENCE [LARGE SCALE GENOMIC DNA]</scope>
    <source>
        <strain evidence="3 4">BOTRYCO-2</strain>
    </source>
</reference>
<sequence length="246" mass="26299">MSEILFRSGPCSAQIAPDIAGRAPSGPPNGNKNLRAALPPKTSDLLRELHDAFPGDEQVSVRDVLKRLDGRAFGLLLLILALPNCIPNVPGISTIFGILLVAPALQMIFGAGTPWIPKRVGDLKIDSVTFRKVIDVSLPTLLRIEKLVQPRFQFLTQKPATIWFGVQTLILAGILTLPIPLGNWPPGMSIAALAIGLLQRDGLMALVSFGFFLVSLAVAPLGIGMAIAGLNWLLGVAGDVWHLLPF</sequence>
<name>A0A2P2EA04_9PROT</name>
<dbReference type="Proteomes" id="UP000245086">
    <property type="component" value="Unassembled WGS sequence"/>
</dbReference>
<proteinExistence type="predicted"/>
<keyword evidence="2" id="KW-1133">Transmembrane helix</keyword>
<protein>
    <recommendedName>
        <fullName evidence="5">Exopolysaccharide synthesis, ExoD</fullName>
    </recommendedName>
</protein>
<dbReference type="PANTHER" id="PTHR41795:SF1">
    <property type="entry name" value="EXOPOLYSACCHARIDE SYNTHESIS PROTEIN"/>
    <property type="match status" value="1"/>
</dbReference>
<gene>
    <name evidence="3" type="ORF">PbB2_01543</name>
</gene>
<keyword evidence="4" id="KW-1185">Reference proteome</keyword>
<feature type="region of interest" description="Disordered" evidence="1">
    <location>
        <begin position="16"/>
        <end position="37"/>
    </location>
</feature>
<feature type="transmembrane region" description="Helical" evidence="2">
    <location>
        <begin position="160"/>
        <end position="182"/>
    </location>
</feature>
<dbReference type="OrthoDB" id="8550083at2"/>
<keyword evidence="2" id="KW-0812">Transmembrane</keyword>
<keyword evidence="2" id="KW-0472">Membrane</keyword>
<dbReference type="EMBL" id="BFBR01000004">
    <property type="protein sequence ID" value="GBF57873.1"/>
    <property type="molecule type" value="Genomic_DNA"/>
</dbReference>
<evidence type="ECO:0000256" key="2">
    <source>
        <dbReference type="SAM" id="Phobius"/>
    </source>
</evidence>
<evidence type="ECO:0000313" key="4">
    <source>
        <dbReference type="Proteomes" id="UP000245086"/>
    </source>
</evidence>
<evidence type="ECO:0000256" key="1">
    <source>
        <dbReference type="SAM" id="MobiDB-lite"/>
    </source>
</evidence>